<dbReference type="GeneID" id="14888943"/>
<accession>A0A0A1U6A7</accession>
<keyword evidence="2" id="KW-1185">Reference proteome</keyword>
<gene>
    <name evidence="1" type="ORF">EIN_299670</name>
</gene>
<dbReference type="VEuPathDB" id="AmoebaDB:EIN_299670"/>
<proteinExistence type="predicted"/>
<name>A0A0A1U6A7_ENTIV</name>
<reference evidence="1 2" key="1">
    <citation type="submission" date="2012-10" db="EMBL/GenBank/DDBJ databases">
        <authorList>
            <person name="Zafar N."/>
            <person name="Inman J."/>
            <person name="Hall N."/>
            <person name="Lorenzi H."/>
            <person name="Caler E."/>
        </authorList>
    </citation>
    <scope>NUCLEOTIDE SEQUENCE [LARGE SCALE GENOMIC DNA]</scope>
    <source>
        <strain evidence="1 2">IP1</strain>
    </source>
</reference>
<protein>
    <submittedName>
        <fullName evidence="1">Uncharacterized protein</fullName>
    </submittedName>
</protein>
<dbReference type="OrthoDB" id="15235at2759"/>
<dbReference type="Proteomes" id="UP000014680">
    <property type="component" value="Unassembled WGS sequence"/>
</dbReference>
<sequence>MTQTTELIKDQTVKQRIRNEVNFLSYRDWKNIIKPDYSIWEESNDAWTSLSVPLRYYGFTQIQGHHRLLATAMMEEKYYKDTKRAELLRKRHRTYQLYLRNCSEMKRKGTSSKSFGRTTKSDRRHIDCNYGVQ</sequence>
<organism evidence="1 2">
    <name type="scientific">Entamoeba invadens IP1</name>
    <dbReference type="NCBI Taxonomy" id="370355"/>
    <lineage>
        <taxon>Eukaryota</taxon>
        <taxon>Amoebozoa</taxon>
        <taxon>Evosea</taxon>
        <taxon>Archamoebae</taxon>
        <taxon>Mastigamoebida</taxon>
        <taxon>Entamoebidae</taxon>
        <taxon>Entamoeba</taxon>
    </lineage>
</organism>
<dbReference type="KEGG" id="eiv:EIN_299670"/>
<dbReference type="RefSeq" id="XP_004256709.1">
    <property type="nucleotide sequence ID" value="XM_004256661.1"/>
</dbReference>
<dbReference type="EMBL" id="KB206538">
    <property type="protein sequence ID" value="ELP89938.1"/>
    <property type="molecule type" value="Genomic_DNA"/>
</dbReference>
<evidence type="ECO:0000313" key="1">
    <source>
        <dbReference type="EMBL" id="ELP89938.1"/>
    </source>
</evidence>
<dbReference type="AlphaFoldDB" id="A0A0A1U6A7"/>
<evidence type="ECO:0000313" key="2">
    <source>
        <dbReference type="Proteomes" id="UP000014680"/>
    </source>
</evidence>